<reference evidence="12" key="3">
    <citation type="submission" date="2022-06" db="UniProtKB">
        <authorList>
            <consortium name="EnsemblPlants"/>
        </authorList>
    </citation>
    <scope>IDENTIFICATION</scope>
</reference>
<feature type="compositionally biased region" description="Basic and acidic residues" evidence="9">
    <location>
        <begin position="98"/>
        <end position="118"/>
    </location>
</feature>
<keyword evidence="3 8" id="KW-0863">Zinc-finger</keyword>
<evidence type="ECO:0008006" key="14">
    <source>
        <dbReference type="Google" id="ProtNLM"/>
    </source>
</evidence>
<feature type="zinc finger region" description="C3H1-type" evidence="8">
    <location>
        <begin position="241"/>
        <end position="269"/>
    </location>
</feature>
<keyword evidence="1 8" id="KW-0479">Metal-binding</keyword>
<keyword evidence="13" id="KW-1185">Reference proteome</keyword>
<dbReference type="Proteomes" id="UP000015106">
    <property type="component" value="Chromosome 5"/>
</dbReference>
<keyword evidence="2" id="KW-0677">Repeat</keyword>
<dbReference type="InterPro" id="IPR003954">
    <property type="entry name" value="RRM_euk-type"/>
</dbReference>
<evidence type="ECO:0000256" key="2">
    <source>
        <dbReference type="ARBA" id="ARBA00022737"/>
    </source>
</evidence>
<dbReference type="PROSITE" id="PS50103">
    <property type="entry name" value="ZF_C3H1"/>
    <property type="match status" value="2"/>
</dbReference>
<dbReference type="Pfam" id="PF00076">
    <property type="entry name" value="RRM_1"/>
    <property type="match status" value="1"/>
</dbReference>
<feature type="compositionally biased region" description="Basic and acidic residues" evidence="9">
    <location>
        <begin position="642"/>
        <end position="654"/>
    </location>
</feature>
<evidence type="ECO:0000256" key="8">
    <source>
        <dbReference type="PROSITE-ProRule" id="PRU00723"/>
    </source>
</evidence>
<dbReference type="InterPro" id="IPR009145">
    <property type="entry name" value="U2AF_small"/>
</dbReference>
<feature type="compositionally biased region" description="Basic residues" evidence="9">
    <location>
        <begin position="777"/>
        <end position="789"/>
    </location>
</feature>
<feature type="compositionally biased region" description="Low complexity" evidence="9">
    <location>
        <begin position="34"/>
        <end position="46"/>
    </location>
</feature>
<dbReference type="InterPro" id="IPR000504">
    <property type="entry name" value="RRM_dom"/>
</dbReference>
<dbReference type="PRINTS" id="PR01848">
    <property type="entry name" value="U2AUXFACTOR"/>
</dbReference>
<dbReference type="Gene3D" id="3.30.70.330">
    <property type="match status" value="1"/>
</dbReference>
<feature type="region of interest" description="Disordered" evidence="9">
    <location>
        <begin position="1"/>
        <end position="52"/>
    </location>
</feature>
<organism evidence="12 13">
    <name type="scientific">Triticum urartu</name>
    <name type="common">Red wild einkorn</name>
    <name type="synonym">Crithodium urartu</name>
    <dbReference type="NCBI Taxonomy" id="4572"/>
    <lineage>
        <taxon>Eukaryota</taxon>
        <taxon>Viridiplantae</taxon>
        <taxon>Streptophyta</taxon>
        <taxon>Embryophyta</taxon>
        <taxon>Tracheophyta</taxon>
        <taxon>Spermatophyta</taxon>
        <taxon>Magnoliopsida</taxon>
        <taxon>Liliopsida</taxon>
        <taxon>Poales</taxon>
        <taxon>Poaceae</taxon>
        <taxon>BOP clade</taxon>
        <taxon>Pooideae</taxon>
        <taxon>Triticodae</taxon>
        <taxon>Triticeae</taxon>
        <taxon>Triticinae</taxon>
        <taxon>Triticum</taxon>
    </lineage>
</organism>
<dbReference type="Pfam" id="PF00642">
    <property type="entry name" value="zf-CCCH"/>
    <property type="match status" value="1"/>
</dbReference>
<dbReference type="GO" id="GO:0089701">
    <property type="term" value="C:U2AF complex"/>
    <property type="evidence" value="ECO:0007669"/>
    <property type="project" value="InterPro"/>
</dbReference>
<keyword evidence="4 8" id="KW-0862">Zinc</keyword>
<dbReference type="GO" id="GO:0008270">
    <property type="term" value="F:zinc ion binding"/>
    <property type="evidence" value="ECO:0007669"/>
    <property type="project" value="UniProtKB-KW"/>
</dbReference>
<feature type="compositionally biased region" description="Basic residues" evidence="9">
    <location>
        <begin position="19"/>
        <end position="30"/>
    </location>
</feature>
<evidence type="ECO:0000256" key="1">
    <source>
        <dbReference type="ARBA" id="ARBA00022723"/>
    </source>
</evidence>
<dbReference type="GO" id="GO:0000398">
    <property type="term" value="P:mRNA splicing, via spliceosome"/>
    <property type="evidence" value="ECO:0007669"/>
    <property type="project" value="InterPro"/>
</dbReference>
<evidence type="ECO:0000256" key="3">
    <source>
        <dbReference type="ARBA" id="ARBA00022771"/>
    </source>
</evidence>
<feature type="domain" description="C3H1-type" evidence="11">
    <location>
        <begin position="241"/>
        <end position="269"/>
    </location>
</feature>
<reference evidence="13" key="1">
    <citation type="journal article" date="2013" name="Nature">
        <title>Draft genome of the wheat A-genome progenitor Triticum urartu.</title>
        <authorList>
            <person name="Ling H.Q."/>
            <person name="Zhao S."/>
            <person name="Liu D."/>
            <person name="Wang J."/>
            <person name="Sun H."/>
            <person name="Zhang C."/>
            <person name="Fan H."/>
            <person name="Li D."/>
            <person name="Dong L."/>
            <person name="Tao Y."/>
            <person name="Gao C."/>
            <person name="Wu H."/>
            <person name="Li Y."/>
            <person name="Cui Y."/>
            <person name="Guo X."/>
            <person name="Zheng S."/>
            <person name="Wang B."/>
            <person name="Yu K."/>
            <person name="Liang Q."/>
            <person name="Yang W."/>
            <person name="Lou X."/>
            <person name="Chen J."/>
            <person name="Feng M."/>
            <person name="Jian J."/>
            <person name="Zhang X."/>
            <person name="Luo G."/>
            <person name="Jiang Y."/>
            <person name="Liu J."/>
            <person name="Wang Z."/>
            <person name="Sha Y."/>
            <person name="Zhang B."/>
            <person name="Wu H."/>
            <person name="Tang D."/>
            <person name="Shen Q."/>
            <person name="Xue P."/>
            <person name="Zou S."/>
            <person name="Wang X."/>
            <person name="Liu X."/>
            <person name="Wang F."/>
            <person name="Yang Y."/>
            <person name="An X."/>
            <person name="Dong Z."/>
            <person name="Zhang K."/>
            <person name="Zhang X."/>
            <person name="Luo M.C."/>
            <person name="Dvorak J."/>
            <person name="Tong Y."/>
            <person name="Wang J."/>
            <person name="Yang H."/>
            <person name="Li Z."/>
            <person name="Wang D."/>
            <person name="Zhang A."/>
            <person name="Wang J."/>
        </authorList>
    </citation>
    <scope>NUCLEOTIDE SEQUENCE</scope>
    <source>
        <strain evidence="13">cv. G1812</strain>
    </source>
</reference>
<dbReference type="EnsemblPlants" id="TuG1812G0500004464.01.T04">
    <property type="protein sequence ID" value="TuG1812G0500004464.01.T04"/>
    <property type="gene ID" value="TuG1812G0500004464.01"/>
</dbReference>
<dbReference type="SUPFAM" id="SSF54928">
    <property type="entry name" value="RNA-binding domain, RBD"/>
    <property type="match status" value="1"/>
</dbReference>
<evidence type="ECO:0000313" key="13">
    <source>
        <dbReference type="Proteomes" id="UP000015106"/>
    </source>
</evidence>
<dbReference type="AlphaFoldDB" id="A0A8R7UJV8"/>
<feature type="compositionally biased region" description="Basic and acidic residues" evidence="9">
    <location>
        <begin position="443"/>
        <end position="477"/>
    </location>
</feature>
<feature type="compositionally biased region" description="Basic and acidic residues" evidence="9">
    <location>
        <begin position="516"/>
        <end position="525"/>
    </location>
</feature>
<evidence type="ECO:0000259" key="10">
    <source>
        <dbReference type="PROSITE" id="PS50102"/>
    </source>
</evidence>
<evidence type="ECO:0000256" key="5">
    <source>
        <dbReference type="ARBA" id="ARBA00022884"/>
    </source>
</evidence>
<feature type="compositionally biased region" description="Polar residues" evidence="9">
    <location>
        <begin position="484"/>
        <end position="496"/>
    </location>
</feature>
<feature type="region of interest" description="Disordered" evidence="9">
    <location>
        <begin position="90"/>
        <end position="123"/>
    </location>
</feature>
<feature type="domain" description="C3H1-type" evidence="11">
    <location>
        <begin position="375"/>
        <end position="405"/>
    </location>
</feature>
<name>A0A8R7UJV8_TRIUA</name>
<accession>A0A8R7UJV8</accession>
<feature type="region of interest" description="Disordered" evidence="9">
    <location>
        <begin position="443"/>
        <end position="789"/>
    </location>
</feature>
<evidence type="ECO:0000256" key="6">
    <source>
        <dbReference type="ARBA" id="ARBA00023125"/>
    </source>
</evidence>
<dbReference type="GO" id="GO:0003723">
    <property type="term" value="F:RNA binding"/>
    <property type="evidence" value="ECO:0007669"/>
    <property type="project" value="UniProtKB-UniRule"/>
</dbReference>
<reference evidence="12" key="2">
    <citation type="submission" date="2018-03" db="EMBL/GenBank/DDBJ databases">
        <title>The Triticum urartu genome reveals the dynamic nature of wheat genome evolution.</title>
        <authorList>
            <person name="Ling H."/>
            <person name="Ma B."/>
            <person name="Shi X."/>
            <person name="Liu H."/>
            <person name="Dong L."/>
            <person name="Sun H."/>
            <person name="Cao Y."/>
            <person name="Gao Q."/>
            <person name="Zheng S."/>
            <person name="Li Y."/>
            <person name="Yu Y."/>
            <person name="Du H."/>
            <person name="Qi M."/>
            <person name="Li Y."/>
            <person name="Yu H."/>
            <person name="Cui Y."/>
            <person name="Wang N."/>
            <person name="Chen C."/>
            <person name="Wu H."/>
            <person name="Zhao Y."/>
            <person name="Zhang J."/>
            <person name="Li Y."/>
            <person name="Zhou W."/>
            <person name="Zhang B."/>
            <person name="Hu W."/>
            <person name="Eijk M."/>
            <person name="Tang J."/>
            <person name="Witsenboer H."/>
            <person name="Zhao S."/>
            <person name="Li Z."/>
            <person name="Zhang A."/>
            <person name="Wang D."/>
            <person name="Liang C."/>
        </authorList>
    </citation>
    <scope>NUCLEOTIDE SEQUENCE [LARGE SCALE GENOMIC DNA]</scope>
    <source>
        <strain evidence="12">cv. G1812</strain>
    </source>
</reference>
<feature type="compositionally biased region" description="Basic and acidic residues" evidence="9">
    <location>
        <begin position="532"/>
        <end position="553"/>
    </location>
</feature>
<evidence type="ECO:0000256" key="4">
    <source>
        <dbReference type="ARBA" id="ARBA00022833"/>
    </source>
</evidence>
<evidence type="ECO:0000259" key="11">
    <source>
        <dbReference type="PROSITE" id="PS50103"/>
    </source>
</evidence>
<evidence type="ECO:0000256" key="7">
    <source>
        <dbReference type="PROSITE-ProRule" id="PRU00176"/>
    </source>
</evidence>
<feature type="compositionally biased region" description="Basic residues" evidence="9">
    <location>
        <begin position="600"/>
        <end position="611"/>
    </location>
</feature>
<sequence length="789" mass="89633">MSTAAGDLPAASTRSERRKERKKERRRRARREAAAAARAAAEALAADPEEGRRLRELEEAEAAASDRARRAFEDAERRWLEKAASRAAEEAAAAAAEEEARAAEASTRDKYNDEHRDETEDDGEWEYVEDGPAEIIWQGNEIILKKKKIKIPKRTEDKPLSQEVKLMFVIKFCCLFTVAQGSVFDLPSEKGMYNVLQEERPTSNPLPPQSVPVASQRREPSLSARELLEKVAQETPNFGTEQDKAHCPFYLKTAACRFGVRCSRVHFYPDKSCTLLMKNMYNGPGLVLEQDEGLEFTDEEIEQSYEEFYEDVHTEFLKFGELVNFKVCRNGSFHLRGNVYVHYKALDSALLAYNSMNGRYFAGKQITCEFVALTKWKSAICGEYMRSRFKTCSHGVACNFIHCFRNPGGDYEWADWDNPPPKYWTRKMAALFGPSDDAVFDKASDTPDFERLHSSDRKRQRSSDDRYISSRHGDGDTHKRHSSRVFSHSKQEQSNHIMKYGHTRDRREPSAANEQRGQEIEDDTGRYCSPMENERVSQAHKHEEKHRDGHGDGARGYNGKIKSRKHRSERHESLESGCSDWPSEFADAGTSRSPSGSKSTNRHNNHKRSRRQSSDDPNLERGYTAAGKSSGKVHIAKSSSRHYVEDDSYGEKGSRRGKSGKHSDRCDDPDDRWLATNSDVDSDAETRFPRSSSGVGKGGRNDDAPPDEDDRYQRSSSRSGRSRAKDDKSSSRRKKHHSEIRKTSDSDDGPSDSSDIRDLSLPAWRSRSRSSEEGLSLHKRRKGRRGHDS</sequence>
<feature type="domain" description="RRM" evidence="10">
    <location>
        <begin position="273"/>
        <end position="373"/>
    </location>
</feature>
<dbReference type="InterPro" id="IPR012677">
    <property type="entry name" value="Nucleotide-bd_a/b_plait_sf"/>
</dbReference>
<proteinExistence type="predicted"/>
<dbReference type="SMART" id="SM00361">
    <property type="entry name" value="RRM_1"/>
    <property type="match status" value="1"/>
</dbReference>
<keyword evidence="6" id="KW-0238">DNA-binding</keyword>
<dbReference type="InterPro" id="IPR000571">
    <property type="entry name" value="Znf_CCCH"/>
</dbReference>
<evidence type="ECO:0000313" key="12">
    <source>
        <dbReference type="EnsemblPlants" id="TuG1812G0500004464.01.T04"/>
    </source>
</evidence>
<dbReference type="CDD" id="cd12540">
    <property type="entry name" value="RRM_U2AFBPL"/>
    <property type="match status" value="1"/>
</dbReference>
<keyword evidence="5 7" id="KW-0694">RNA-binding</keyword>
<dbReference type="Gramene" id="TuG1812G0500004464.01.T04">
    <property type="protein sequence ID" value="TuG1812G0500004464.01.T04"/>
    <property type="gene ID" value="TuG1812G0500004464.01"/>
</dbReference>
<feature type="compositionally biased region" description="Polar residues" evidence="9">
    <location>
        <begin position="590"/>
        <end position="599"/>
    </location>
</feature>
<dbReference type="GO" id="GO:0003677">
    <property type="term" value="F:DNA binding"/>
    <property type="evidence" value="ECO:0007669"/>
    <property type="project" value="UniProtKB-KW"/>
</dbReference>
<dbReference type="InterPro" id="IPR035979">
    <property type="entry name" value="RBD_domain_sf"/>
</dbReference>
<dbReference type="PANTHER" id="PTHR12620">
    <property type="entry name" value="U2 SNRNP AUXILIARY FACTOR, SMALL SUBUNIT"/>
    <property type="match status" value="1"/>
</dbReference>
<protein>
    <recommendedName>
        <fullName evidence="14">Zinc finger CCCH domain-containing protein 16</fullName>
    </recommendedName>
</protein>
<evidence type="ECO:0000256" key="9">
    <source>
        <dbReference type="SAM" id="MobiDB-lite"/>
    </source>
</evidence>
<feature type="zinc finger region" description="C3H1-type" evidence="8">
    <location>
        <begin position="375"/>
        <end position="405"/>
    </location>
</feature>
<dbReference type="SMART" id="SM00356">
    <property type="entry name" value="ZnF_C3H1"/>
    <property type="match status" value="2"/>
</dbReference>
<dbReference type="PROSITE" id="PS50102">
    <property type="entry name" value="RRM"/>
    <property type="match status" value="1"/>
</dbReference>
<dbReference type="FunFam" id="3.30.70.330:FF:000318">
    <property type="entry name" value="Zinc finger CCCH domain-containing protein 5"/>
    <property type="match status" value="1"/>
</dbReference>